<organism evidence="1 2">
    <name type="scientific">Caligus rogercresseyi</name>
    <name type="common">Sea louse</name>
    <dbReference type="NCBI Taxonomy" id="217165"/>
    <lineage>
        <taxon>Eukaryota</taxon>
        <taxon>Metazoa</taxon>
        <taxon>Ecdysozoa</taxon>
        <taxon>Arthropoda</taxon>
        <taxon>Crustacea</taxon>
        <taxon>Multicrustacea</taxon>
        <taxon>Hexanauplia</taxon>
        <taxon>Copepoda</taxon>
        <taxon>Siphonostomatoida</taxon>
        <taxon>Caligidae</taxon>
        <taxon>Caligus</taxon>
    </lineage>
</organism>
<sequence length="86" mass="10113">MSSEQDDRASILDALRVGCALKEIIEFLKLPITTVYRMEQEFNEFNGNATPLKKTQDWFRSKKRTPKFLHELQERINAKPCPRRST</sequence>
<reference evidence="2" key="1">
    <citation type="submission" date="2021-01" db="EMBL/GenBank/DDBJ databases">
        <title>Caligus Genome Assembly.</title>
        <authorList>
            <person name="Gallardo-Escarate C."/>
        </authorList>
    </citation>
    <scope>NUCLEOTIDE SEQUENCE [LARGE SCALE GENOMIC DNA]</scope>
</reference>
<proteinExistence type="predicted"/>
<gene>
    <name evidence="1" type="ORF">FKW44_005841</name>
</gene>
<dbReference type="EMBL" id="CP045893">
    <property type="protein sequence ID" value="QQP53376.1"/>
    <property type="molecule type" value="Genomic_DNA"/>
</dbReference>
<dbReference type="AlphaFoldDB" id="A0A7T8QSB1"/>
<dbReference type="Proteomes" id="UP000595437">
    <property type="component" value="Chromosome 4"/>
</dbReference>
<accession>A0A7T8QSB1</accession>
<evidence type="ECO:0000313" key="2">
    <source>
        <dbReference type="Proteomes" id="UP000595437"/>
    </source>
</evidence>
<keyword evidence="2" id="KW-1185">Reference proteome</keyword>
<protein>
    <submittedName>
        <fullName evidence="1">Uncharacterized protein</fullName>
    </submittedName>
</protein>
<evidence type="ECO:0000313" key="1">
    <source>
        <dbReference type="EMBL" id="QQP53376.1"/>
    </source>
</evidence>
<name>A0A7T8QSB1_CALRO</name>